<dbReference type="PANTHER" id="PTHR10739">
    <property type="entry name" value="CYTIDYLYLTRANSFERASE"/>
    <property type="match status" value="1"/>
</dbReference>
<evidence type="ECO:0000256" key="10">
    <source>
        <dbReference type="ARBA" id="ARBA00026101"/>
    </source>
</evidence>
<feature type="non-terminal residue" evidence="13">
    <location>
        <position position="379"/>
    </location>
</feature>
<dbReference type="Proteomes" id="UP000274822">
    <property type="component" value="Unassembled WGS sequence"/>
</dbReference>
<evidence type="ECO:0000256" key="5">
    <source>
        <dbReference type="ARBA" id="ARBA00022695"/>
    </source>
</evidence>
<keyword evidence="14" id="KW-1185">Reference proteome</keyword>
<feature type="compositionally biased region" description="Polar residues" evidence="11">
    <location>
        <begin position="68"/>
        <end position="83"/>
    </location>
</feature>
<evidence type="ECO:0000313" key="13">
    <source>
        <dbReference type="EMBL" id="RUS27020.1"/>
    </source>
</evidence>
<comment type="pathway">
    <text evidence="9">Phospholipid metabolism; phosphatidylcholine biosynthesis; phosphatidylcholine from phosphocholine: step 1/2.</text>
</comment>
<protein>
    <recommendedName>
        <fullName evidence="10">choline-phosphate cytidylyltransferase</fullName>
        <ecNumber evidence="10">2.7.7.15</ecNumber>
    </recommendedName>
</protein>
<feature type="region of interest" description="Disordered" evidence="11">
    <location>
        <begin position="1"/>
        <end position="91"/>
    </location>
</feature>
<dbReference type="SUPFAM" id="SSF52374">
    <property type="entry name" value="Nucleotidylyl transferase"/>
    <property type="match status" value="1"/>
</dbReference>
<evidence type="ECO:0000256" key="1">
    <source>
        <dbReference type="ARBA" id="ARBA00005189"/>
    </source>
</evidence>
<comment type="caution">
    <text evidence="13">The sequence shown here is derived from an EMBL/GenBank/DDBJ whole genome shotgun (WGS) entry which is preliminary data.</text>
</comment>
<proteinExistence type="inferred from homology"/>
<dbReference type="InterPro" id="IPR014729">
    <property type="entry name" value="Rossmann-like_a/b/a_fold"/>
</dbReference>
<dbReference type="PANTHER" id="PTHR10739:SF13">
    <property type="entry name" value="CHOLINE-PHOSPHATE CYTIDYLYLTRANSFERASE"/>
    <property type="match status" value="1"/>
</dbReference>
<dbReference type="GO" id="GO:0004105">
    <property type="term" value="F:choline-phosphate cytidylyltransferase activity"/>
    <property type="evidence" value="ECO:0007669"/>
    <property type="project" value="UniProtKB-EC"/>
</dbReference>
<evidence type="ECO:0000256" key="4">
    <source>
        <dbReference type="ARBA" id="ARBA00022679"/>
    </source>
</evidence>
<evidence type="ECO:0000256" key="11">
    <source>
        <dbReference type="SAM" id="MobiDB-lite"/>
    </source>
</evidence>
<keyword evidence="7" id="KW-0594">Phospholipid biosynthesis</keyword>
<evidence type="ECO:0000256" key="8">
    <source>
        <dbReference type="ARBA" id="ARBA00023264"/>
    </source>
</evidence>
<reference evidence="13 14" key="1">
    <citation type="journal article" date="2018" name="New Phytol.">
        <title>Phylogenomics of Endogonaceae and evolution of mycorrhizas within Mucoromycota.</title>
        <authorList>
            <person name="Chang Y."/>
            <person name="Desiro A."/>
            <person name="Na H."/>
            <person name="Sandor L."/>
            <person name="Lipzen A."/>
            <person name="Clum A."/>
            <person name="Barry K."/>
            <person name="Grigoriev I.V."/>
            <person name="Martin F.M."/>
            <person name="Stajich J.E."/>
            <person name="Smith M.E."/>
            <person name="Bonito G."/>
            <person name="Spatafora J.W."/>
        </authorList>
    </citation>
    <scope>NUCLEOTIDE SEQUENCE [LARGE SCALE GENOMIC DNA]</scope>
    <source>
        <strain evidence="13 14">AD002</strain>
    </source>
</reference>
<evidence type="ECO:0000259" key="12">
    <source>
        <dbReference type="Pfam" id="PF01467"/>
    </source>
</evidence>
<feature type="domain" description="Cytidyltransferase-like" evidence="12">
    <location>
        <begin position="122"/>
        <end position="250"/>
    </location>
</feature>
<accession>A0A433QB32</accession>
<dbReference type="GO" id="GO:0005635">
    <property type="term" value="C:nuclear envelope"/>
    <property type="evidence" value="ECO:0007669"/>
    <property type="project" value="TreeGrafter"/>
</dbReference>
<evidence type="ECO:0000256" key="2">
    <source>
        <dbReference type="ARBA" id="ARBA00010101"/>
    </source>
</evidence>
<comment type="similarity">
    <text evidence="2">Belongs to the cytidylyltransferase family.</text>
</comment>
<dbReference type="Pfam" id="PF01467">
    <property type="entry name" value="CTP_transf_like"/>
    <property type="match status" value="1"/>
</dbReference>
<keyword evidence="8" id="KW-1208">Phospholipid metabolism</keyword>
<dbReference type="CDD" id="cd02174">
    <property type="entry name" value="CCT"/>
    <property type="match status" value="1"/>
</dbReference>
<dbReference type="Gene3D" id="3.40.50.620">
    <property type="entry name" value="HUPs"/>
    <property type="match status" value="1"/>
</dbReference>
<evidence type="ECO:0000313" key="14">
    <source>
        <dbReference type="Proteomes" id="UP000274822"/>
    </source>
</evidence>
<dbReference type="EMBL" id="RBNJ01009215">
    <property type="protein sequence ID" value="RUS27020.1"/>
    <property type="molecule type" value="Genomic_DNA"/>
</dbReference>
<feature type="compositionally biased region" description="Basic residues" evidence="11">
    <location>
        <begin position="1"/>
        <end position="10"/>
    </location>
</feature>
<gene>
    <name evidence="13" type="ORF">BC938DRAFT_483824</name>
</gene>
<comment type="pathway">
    <text evidence="1">Lipid metabolism.</text>
</comment>
<evidence type="ECO:0000256" key="9">
    <source>
        <dbReference type="ARBA" id="ARBA00025706"/>
    </source>
</evidence>
<evidence type="ECO:0000256" key="3">
    <source>
        <dbReference type="ARBA" id="ARBA00022516"/>
    </source>
</evidence>
<dbReference type="AlphaFoldDB" id="A0A433QB32"/>
<keyword evidence="4 13" id="KW-0808">Transferase</keyword>
<feature type="compositionally biased region" description="Polar residues" evidence="11">
    <location>
        <begin position="369"/>
        <end position="379"/>
    </location>
</feature>
<dbReference type="InterPro" id="IPR004821">
    <property type="entry name" value="Cyt_trans-like"/>
</dbReference>
<keyword evidence="5 13" id="KW-0548">Nucleotidyltransferase</keyword>
<keyword evidence="6" id="KW-0443">Lipid metabolism</keyword>
<evidence type="ECO:0000256" key="7">
    <source>
        <dbReference type="ARBA" id="ARBA00023209"/>
    </source>
</evidence>
<name>A0A433QB32_9FUNG</name>
<dbReference type="InterPro" id="IPR045049">
    <property type="entry name" value="Pcy1-like"/>
</dbReference>
<sequence>MSSISSKRKRPATDKRSASAASVTTVQVPSPQSPTLTPAAMPSRRHARDDDPMDQPTSRDASDEDNTDTSASAHPNVGTSSTRIGVKRTKTNELLDNSLPVPASHYNFKINAPPDDRPVRIYCDGIYDLFHFGHARALEQAKKSFPQVYLLVGVCSDVETHKRKGKTVMTDHERYESLRHCKWVDEVVENAPWVVDQSFIDQHKVDYVAHDDIPYASTESNDVYAFVKAQGRFLPTRRTDGVSTSDLITRIVRDYDAYLRRNLERGVSAKELNISFLKVRIGHGVIKVQKSVSELRDSIKQTWEFWEGRNQELVRGFAGLFGVESVVDKFLFRRRYHKGVGGYDSRTPSELSNDETDARSDGDAVVGSEDTSGPVTQLD</sequence>
<dbReference type="NCBIfam" id="TIGR00125">
    <property type="entry name" value="cyt_tran_rel"/>
    <property type="match status" value="1"/>
</dbReference>
<evidence type="ECO:0000256" key="6">
    <source>
        <dbReference type="ARBA" id="ARBA00023098"/>
    </source>
</evidence>
<dbReference type="FunFam" id="3.40.50.620:FF:000016">
    <property type="entry name" value="Putative choline-phosphate cytidylyltransferase B"/>
    <property type="match status" value="1"/>
</dbReference>
<dbReference type="GO" id="GO:0031210">
    <property type="term" value="F:phosphatidylcholine binding"/>
    <property type="evidence" value="ECO:0007669"/>
    <property type="project" value="TreeGrafter"/>
</dbReference>
<feature type="region of interest" description="Disordered" evidence="11">
    <location>
        <begin position="343"/>
        <end position="379"/>
    </location>
</feature>
<dbReference type="InterPro" id="IPR041723">
    <property type="entry name" value="CCT"/>
</dbReference>
<feature type="compositionally biased region" description="Polar residues" evidence="11">
    <location>
        <begin position="19"/>
        <end position="36"/>
    </location>
</feature>
<keyword evidence="3" id="KW-0444">Lipid biosynthesis</keyword>
<dbReference type="EC" id="2.7.7.15" evidence="10"/>
<organism evidence="13 14">
    <name type="scientific">Jimgerdemannia flammicorona</name>
    <dbReference type="NCBI Taxonomy" id="994334"/>
    <lineage>
        <taxon>Eukaryota</taxon>
        <taxon>Fungi</taxon>
        <taxon>Fungi incertae sedis</taxon>
        <taxon>Mucoromycota</taxon>
        <taxon>Mucoromycotina</taxon>
        <taxon>Endogonomycetes</taxon>
        <taxon>Endogonales</taxon>
        <taxon>Endogonaceae</taxon>
        <taxon>Jimgerdemannia</taxon>
    </lineage>
</organism>